<gene>
    <name evidence="2" type="ORF">LMH87_011618</name>
</gene>
<evidence type="ECO:0000256" key="1">
    <source>
        <dbReference type="SAM" id="MobiDB-lite"/>
    </source>
</evidence>
<dbReference type="AlphaFoldDB" id="A0A9W8ULA9"/>
<reference evidence="2" key="1">
    <citation type="journal article" date="2023" name="Access Microbiol">
        <title>De-novo genome assembly for Akanthomyces muscarius, a biocontrol agent of insect agricultural pests.</title>
        <authorList>
            <person name="Erdos Z."/>
            <person name="Studholme D.J."/>
            <person name="Raymond B."/>
            <person name="Sharma M."/>
        </authorList>
    </citation>
    <scope>NUCLEOTIDE SEQUENCE</scope>
    <source>
        <strain evidence="2">Ve6</strain>
    </source>
</reference>
<organism evidence="2 3">
    <name type="scientific">Akanthomyces muscarius</name>
    <name type="common">Entomopathogenic fungus</name>
    <name type="synonym">Lecanicillium muscarium</name>
    <dbReference type="NCBI Taxonomy" id="2231603"/>
    <lineage>
        <taxon>Eukaryota</taxon>
        <taxon>Fungi</taxon>
        <taxon>Dikarya</taxon>
        <taxon>Ascomycota</taxon>
        <taxon>Pezizomycotina</taxon>
        <taxon>Sordariomycetes</taxon>
        <taxon>Hypocreomycetidae</taxon>
        <taxon>Hypocreales</taxon>
        <taxon>Cordycipitaceae</taxon>
        <taxon>Akanthomyces</taxon>
    </lineage>
</organism>
<keyword evidence="3" id="KW-1185">Reference proteome</keyword>
<dbReference type="RefSeq" id="XP_056052604.1">
    <property type="nucleotide sequence ID" value="XM_056200788.1"/>
</dbReference>
<name>A0A9W8ULA9_AKAMU</name>
<evidence type="ECO:0000313" key="3">
    <source>
        <dbReference type="Proteomes" id="UP001144673"/>
    </source>
</evidence>
<proteinExistence type="predicted"/>
<evidence type="ECO:0000313" key="2">
    <source>
        <dbReference type="EMBL" id="KAJ4150890.1"/>
    </source>
</evidence>
<dbReference type="EMBL" id="JAJHUN010000009">
    <property type="protein sequence ID" value="KAJ4150890.1"/>
    <property type="molecule type" value="Genomic_DNA"/>
</dbReference>
<dbReference type="Proteomes" id="UP001144673">
    <property type="component" value="Chromosome 4"/>
</dbReference>
<protein>
    <submittedName>
        <fullName evidence="2">Uncharacterized protein</fullName>
    </submittedName>
</protein>
<comment type="caution">
    <text evidence="2">The sequence shown here is derived from an EMBL/GenBank/DDBJ whole genome shotgun (WGS) entry which is preliminary data.</text>
</comment>
<accession>A0A9W8ULA9</accession>
<dbReference type="KEGG" id="amus:LMH87_011618"/>
<sequence length="69" mass="7822">MTPTPPSTNSSTGARSPEDSYKVVRKRNRVPLSCYPCRTRKCVLPLHLVLILRHANLSQIEMRSETSLQ</sequence>
<feature type="region of interest" description="Disordered" evidence="1">
    <location>
        <begin position="1"/>
        <end position="22"/>
    </location>
</feature>
<dbReference type="GeneID" id="80898777"/>